<evidence type="ECO:0000313" key="1">
    <source>
        <dbReference type="EMBL" id="QJA93677.1"/>
    </source>
</evidence>
<reference evidence="1" key="1">
    <citation type="submission" date="2020-03" db="EMBL/GenBank/DDBJ databases">
        <title>The deep terrestrial virosphere.</title>
        <authorList>
            <person name="Holmfeldt K."/>
            <person name="Nilsson E."/>
            <person name="Simone D."/>
            <person name="Lopez-Fernandez M."/>
            <person name="Wu X."/>
            <person name="de Brujin I."/>
            <person name="Lundin D."/>
            <person name="Andersson A."/>
            <person name="Bertilsson S."/>
            <person name="Dopson M."/>
        </authorList>
    </citation>
    <scope>NUCLEOTIDE SEQUENCE</scope>
    <source>
        <strain evidence="1">MM415B04143</strain>
    </source>
</reference>
<accession>A0A6M3LEJ9</accession>
<organism evidence="1">
    <name type="scientific">viral metagenome</name>
    <dbReference type="NCBI Taxonomy" id="1070528"/>
    <lineage>
        <taxon>unclassified sequences</taxon>
        <taxon>metagenomes</taxon>
        <taxon>organismal metagenomes</taxon>
    </lineage>
</organism>
<protein>
    <submittedName>
        <fullName evidence="1">Putative structural protein</fullName>
    </submittedName>
</protein>
<proteinExistence type="predicted"/>
<name>A0A6M3LEJ9_9ZZZZ</name>
<dbReference type="InterPro" id="IPR056209">
    <property type="entry name" value="SU10_adaptor"/>
</dbReference>
<sequence>MATTVQSIVDNAEKILHDTTNVTWSAADLAEWCSYGQTAIVTRKPDAYVKHEAFILVAGTVQSISDAVILFDITRNMGTDSTTPGNAITRIERRVLDAVLLSWPAATASATVKHWMYDPKDAKRFHVYPPQPASGFGYVDGVWSALPASIGIDDNITLDDIYRDPLLDYILFRAFSIDAAISTYAAQRAAAHAQMFLNSIGSKETVEEFYAKEAAGG</sequence>
<dbReference type="EMBL" id="MT143168">
    <property type="protein sequence ID" value="QJA93677.1"/>
    <property type="molecule type" value="Genomic_DNA"/>
</dbReference>
<dbReference type="Pfam" id="PF24175">
    <property type="entry name" value="SU10_adaptor"/>
    <property type="match status" value="1"/>
</dbReference>
<gene>
    <name evidence="1" type="ORF">MM415B04143_0007</name>
</gene>
<dbReference type="AlphaFoldDB" id="A0A6M3LEJ9"/>